<protein>
    <submittedName>
        <fullName evidence="8">HAT C-terminal dimerisation domain-containing protein</fullName>
    </submittedName>
</protein>
<dbReference type="InterPro" id="IPR052035">
    <property type="entry name" value="ZnF_BED_domain_contain"/>
</dbReference>
<keyword evidence="3" id="KW-0863">Zinc-finger</keyword>
<dbReference type="PANTHER" id="PTHR46481">
    <property type="entry name" value="ZINC FINGER BED DOMAIN-CONTAINING PROTEIN 4"/>
    <property type="match status" value="1"/>
</dbReference>
<dbReference type="GO" id="GO:0008270">
    <property type="term" value="F:zinc ion binding"/>
    <property type="evidence" value="ECO:0007669"/>
    <property type="project" value="UniProtKB-KW"/>
</dbReference>
<evidence type="ECO:0000313" key="7">
    <source>
        <dbReference type="Proteomes" id="UP000887578"/>
    </source>
</evidence>
<dbReference type="InterPro" id="IPR008906">
    <property type="entry name" value="HATC_C_dom"/>
</dbReference>
<evidence type="ECO:0000256" key="5">
    <source>
        <dbReference type="ARBA" id="ARBA00023242"/>
    </source>
</evidence>
<keyword evidence="4" id="KW-0862">Zinc</keyword>
<reference evidence="8" key="1">
    <citation type="submission" date="2022-11" db="UniProtKB">
        <authorList>
            <consortium name="WormBaseParasite"/>
        </authorList>
    </citation>
    <scope>IDENTIFICATION</scope>
</reference>
<comment type="subcellular location">
    <subcellularLocation>
        <location evidence="1">Nucleus</location>
    </subcellularLocation>
</comment>
<dbReference type="AlphaFoldDB" id="A0A914QNI7"/>
<dbReference type="WBParaSite" id="PDA_v2.g31510.t1">
    <property type="protein sequence ID" value="PDA_v2.g31510.t1"/>
    <property type="gene ID" value="PDA_v2.g31510"/>
</dbReference>
<evidence type="ECO:0000256" key="4">
    <source>
        <dbReference type="ARBA" id="ARBA00022833"/>
    </source>
</evidence>
<keyword evidence="2" id="KW-0479">Metal-binding</keyword>
<evidence type="ECO:0000313" key="8">
    <source>
        <dbReference type="WBParaSite" id="PDA_v2.g31510.t1"/>
    </source>
</evidence>
<dbReference type="Pfam" id="PF05699">
    <property type="entry name" value="Dimer_Tnp_hAT"/>
    <property type="match status" value="1"/>
</dbReference>
<dbReference type="PANTHER" id="PTHR46481:SF10">
    <property type="entry name" value="ZINC FINGER BED DOMAIN-CONTAINING PROTEIN 39"/>
    <property type="match status" value="1"/>
</dbReference>
<accession>A0A914QNI7</accession>
<evidence type="ECO:0000256" key="2">
    <source>
        <dbReference type="ARBA" id="ARBA00022723"/>
    </source>
</evidence>
<name>A0A914QNI7_9BILA</name>
<evidence type="ECO:0000256" key="1">
    <source>
        <dbReference type="ARBA" id="ARBA00004123"/>
    </source>
</evidence>
<evidence type="ECO:0000259" key="6">
    <source>
        <dbReference type="Pfam" id="PF05699"/>
    </source>
</evidence>
<feature type="domain" description="HAT C-terminal dimerisation" evidence="6">
    <location>
        <begin position="447"/>
        <end position="524"/>
    </location>
</feature>
<dbReference type="GO" id="GO:0046983">
    <property type="term" value="F:protein dimerization activity"/>
    <property type="evidence" value="ECO:0007669"/>
    <property type="project" value="InterPro"/>
</dbReference>
<evidence type="ECO:0000256" key="3">
    <source>
        <dbReference type="ARBA" id="ARBA00022771"/>
    </source>
</evidence>
<sequence length="539" mass="61895">MVPLSIIERPGFRDFLQTVIKQSYELGIQHCSNEICSGLPGIDAILCTRNTLKKTILDTVSHLKQKFIDYVTSNINKNGGAVSTDFTVKGTFFYVITVHFITDQWDLKHYTLDFGEYGKEDSYGISVLDNFLTVMDNNGIDRNMVKKKIIITTDRGSNMINAFGEPYIRLDDTCHQLSIMSKRLYDPYKENYLPANFEIAQDIRDILSQVAETLKFCTTIITAVNSRPKLKNDLKKEGATLLQHCDVRWLTRYRSIDSFLNLSDDHKERIFDELYEHKFNNRYIYREAIDNIRQNSSLLTDYCAVVEPFNQAIRTLEAEKVCTVNKTLIQYNNLELHFKACIDRRNASPAMKAMAESGLTVLNYQRTIPSTISDYHWLGLMMDPLYKDEMSLFSNFNGQRAVTLFKNYVRKYKNASAPPQNDVDQPPSAFAAFTDTTHDLLSVECDTYLNLRSSFLRTQYENVLDFWRAEEAKYPHIAKAAKHVLSITSSSPSERVFSVTGNTLTPHRMCMSPEVTSALVNMKSLKRFEEEQKQSGLIC</sequence>
<proteinExistence type="predicted"/>
<keyword evidence="5" id="KW-0539">Nucleus</keyword>
<dbReference type="SUPFAM" id="SSF53098">
    <property type="entry name" value="Ribonuclease H-like"/>
    <property type="match status" value="1"/>
</dbReference>
<dbReference type="InterPro" id="IPR012337">
    <property type="entry name" value="RNaseH-like_sf"/>
</dbReference>
<dbReference type="Proteomes" id="UP000887578">
    <property type="component" value="Unplaced"/>
</dbReference>
<dbReference type="GO" id="GO:0005634">
    <property type="term" value="C:nucleus"/>
    <property type="evidence" value="ECO:0007669"/>
    <property type="project" value="UniProtKB-SubCell"/>
</dbReference>
<organism evidence="7 8">
    <name type="scientific">Panagrolaimus davidi</name>
    <dbReference type="NCBI Taxonomy" id="227884"/>
    <lineage>
        <taxon>Eukaryota</taxon>
        <taxon>Metazoa</taxon>
        <taxon>Ecdysozoa</taxon>
        <taxon>Nematoda</taxon>
        <taxon>Chromadorea</taxon>
        <taxon>Rhabditida</taxon>
        <taxon>Tylenchina</taxon>
        <taxon>Panagrolaimomorpha</taxon>
        <taxon>Panagrolaimoidea</taxon>
        <taxon>Panagrolaimidae</taxon>
        <taxon>Panagrolaimus</taxon>
    </lineage>
</organism>
<keyword evidence="7" id="KW-1185">Reference proteome</keyword>